<feature type="transmembrane region" description="Helical" evidence="1">
    <location>
        <begin position="245"/>
        <end position="265"/>
    </location>
</feature>
<reference evidence="2 3" key="1">
    <citation type="submission" date="2017-04" db="EMBL/GenBank/DDBJ databases">
        <title>Novel microbial lineages endemic to geothermal iron-oxide mats fill important gaps in the evolutionary history of Archaea.</title>
        <authorList>
            <person name="Jay Z.J."/>
            <person name="Beam J.P."/>
            <person name="Dlakic M."/>
            <person name="Rusch D.B."/>
            <person name="Kozubal M.A."/>
            <person name="Inskeep W.P."/>
        </authorList>
    </citation>
    <scope>NUCLEOTIDE SEQUENCE [LARGE SCALE GENOMIC DNA]</scope>
    <source>
        <strain evidence="2">OSP_D</strain>
    </source>
</reference>
<dbReference type="Proteomes" id="UP000240880">
    <property type="component" value="Unassembled WGS sequence"/>
</dbReference>
<feature type="transmembrane region" description="Helical" evidence="1">
    <location>
        <begin position="135"/>
        <end position="159"/>
    </location>
</feature>
<feature type="transmembrane region" description="Helical" evidence="1">
    <location>
        <begin position="220"/>
        <end position="239"/>
    </location>
</feature>
<evidence type="ECO:0000313" key="3">
    <source>
        <dbReference type="Proteomes" id="UP000240880"/>
    </source>
</evidence>
<feature type="transmembrane region" description="Helical" evidence="1">
    <location>
        <begin position="34"/>
        <end position="54"/>
    </location>
</feature>
<protein>
    <submittedName>
        <fullName evidence="2">Uncharacterized protein</fullName>
    </submittedName>
</protein>
<dbReference type="EMBL" id="NEXC01000015">
    <property type="protein sequence ID" value="PSN83772.1"/>
    <property type="molecule type" value="Genomic_DNA"/>
</dbReference>
<keyword evidence="1" id="KW-1133">Transmembrane helix</keyword>
<dbReference type="AlphaFoldDB" id="A0A2R6ABJ2"/>
<gene>
    <name evidence="2" type="ORF">B9Q01_03515</name>
</gene>
<keyword evidence="1" id="KW-0812">Transmembrane</keyword>
<organism evidence="2 3">
    <name type="scientific">Candidatus Marsarchaeota G1 archaeon OSP_D</name>
    <dbReference type="NCBI Taxonomy" id="1978155"/>
    <lineage>
        <taxon>Archaea</taxon>
        <taxon>Candidatus Marsarchaeota</taxon>
        <taxon>Candidatus Marsarchaeota group 1</taxon>
    </lineage>
</organism>
<feature type="transmembrane region" description="Helical" evidence="1">
    <location>
        <begin position="60"/>
        <end position="80"/>
    </location>
</feature>
<feature type="transmembrane region" description="Helical" evidence="1">
    <location>
        <begin position="101"/>
        <end position="123"/>
    </location>
</feature>
<evidence type="ECO:0000256" key="1">
    <source>
        <dbReference type="SAM" id="Phobius"/>
    </source>
</evidence>
<proteinExistence type="predicted"/>
<keyword evidence="1" id="KW-0472">Membrane</keyword>
<name>A0A2R6ABJ2_9ARCH</name>
<comment type="caution">
    <text evidence="2">The sequence shown here is derived from an EMBL/GenBank/DDBJ whole genome shotgun (WGS) entry which is preliminary data.</text>
</comment>
<sequence>MNVALWLFPIGTSYVLSRVIRQCVDAQKAIKASFLFFTLILLCALYLGASIYLMKPSFDSLVIAIWINLGALTLGLLPLFRAFIKSYLVEKSESVWVNKNLFNVGVIFLVFFNNFLVSLVLELTTGLKSFTLSTFIQIITSMWFTVTMFFQISFTTVLLREELRKPVLYTALLQALSIALLPPLFKFLGEASILPEFTTIVASVLHIFRNKSETNEGIQFYFNTILLIFILVVTGSVFWEFTANATLLAFSVVLSGTIFLWLALYHREFVYFKRRFDFLTLRRFERS</sequence>
<accession>A0A2R6ABJ2</accession>
<evidence type="ECO:0000313" key="2">
    <source>
        <dbReference type="EMBL" id="PSN83772.1"/>
    </source>
</evidence>